<organism evidence="2 3">
    <name type="scientific">Trichococcus pasteurii</name>
    <dbReference type="NCBI Taxonomy" id="43064"/>
    <lineage>
        <taxon>Bacteria</taxon>
        <taxon>Bacillati</taxon>
        <taxon>Bacillota</taxon>
        <taxon>Bacilli</taxon>
        <taxon>Lactobacillales</taxon>
        <taxon>Carnobacteriaceae</taxon>
        <taxon>Trichococcus</taxon>
    </lineage>
</organism>
<sequence>MTNFLKYIKGKNLALLVFTTFYFFLSRFMLEIDRIFLNTPTGVYVSYTFFTLTFILIARSIKIEKQVKLFILVLGVLFGILMGFAFL</sequence>
<accession>A0A1W1IGU4</accession>
<feature type="transmembrane region" description="Helical" evidence="1">
    <location>
        <begin position="69"/>
        <end position="86"/>
    </location>
</feature>
<dbReference type="AlphaFoldDB" id="A0A1W1IGU4"/>
<dbReference type="EMBL" id="FWEY01000005">
    <property type="protein sequence ID" value="SLM52248.1"/>
    <property type="molecule type" value="Genomic_DNA"/>
</dbReference>
<dbReference type="Proteomes" id="UP000195985">
    <property type="component" value="Unassembled WGS sequence"/>
</dbReference>
<evidence type="ECO:0000313" key="2">
    <source>
        <dbReference type="EMBL" id="SLM52248.1"/>
    </source>
</evidence>
<evidence type="ECO:0000313" key="3">
    <source>
        <dbReference type="Proteomes" id="UP000195985"/>
    </source>
</evidence>
<dbReference type="STRING" id="43064.SAMN04488086_11481"/>
<keyword evidence="1" id="KW-1133">Transmembrane helix</keyword>
<keyword evidence="3" id="KW-1185">Reference proteome</keyword>
<name>A0A1W1IGU4_9LACT</name>
<evidence type="ECO:0000256" key="1">
    <source>
        <dbReference type="SAM" id="Phobius"/>
    </source>
</evidence>
<reference evidence="3" key="1">
    <citation type="submission" date="2016-04" db="EMBL/GenBank/DDBJ databases">
        <authorList>
            <person name="Strepis N."/>
        </authorList>
    </citation>
    <scope>NUCLEOTIDE SEQUENCE [LARGE SCALE GENOMIC DNA]</scope>
</reference>
<feature type="transmembrane region" description="Helical" evidence="1">
    <location>
        <begin position="12"/>
        <end position="29"/>
    </location>
</feature>
<protein>
    <submittedName>
        <fullName evidence="2">Uncharacterized protein</fullName>
    </submittedName>
</protein>
<keyword evidence="1" id="KW-0472">Membrane</keyword>
<proteinExistence type="predicted"/>
<feature type="transmembrane region" description="Helical" evidence="1">
    <location>
        <begin position="35"/>
        <end position="57"/>
    </location>
</feature>
<gene>
    <name evidence="2" type="ORF">TPAS_1942</name>
</gene>
<keyword evidence="1" id="KW-0812">Transmembrane</keyword>